<evidence type="ECO:0000313" key="1">
    <source>
        <dbReference type="EMBL" id="KAF0299729.1"/>
    </source>
</evidence>
<evidence type="ECO:0000313" key="2">
    <source>
        <dbReference type="Proteomes" id="UP000440578"/>
    </source>
</evidence>
<proteinExistence type="predicted"/>
<dbReference type="AlphaFoldDB" id="A0A6A4W375"/>
<reference evidence="1 2" key="1">
    <citation type="submission" date="2019-07" db="EMBL/GenBank/DDBJ databases">
        <title>Draft genome assembly of a fouling barnacle, Amphibalanus amphitrite (Darwin, 1854): The first reference genome for Thecostraca.</title>
        <authorList>
            <person name="Kim W."/>
        </authorList>
    </citation>
    <scope>NUCLEOTIDE SEQUENCE [LARGE SCALE GENOMIC DNA]</scope>
    <source>
        <strain evidence="1">SNU_AA5</strain>
        <tissue evidence="1">Soma without cirri and trophi</tissue>
    </source>
</reference>
<name>A0A6A4W375_AMPAM</name>
<comment type="caution">
    <text evidence="1">The sequence shown here is derived from an EMBL/GenBank/DDBJ whole genome shotgun (WGS) entry which is preliminary data.</text>
</comment>
<sequence length="124" mass="13693">MEELGLDPNGDSTEVADPKLRAQRYGMAYAAGFIAKKCSRLGARTDTITEDVADDARWIRLLSRGGLTVPTRRWLGLFSEMEATFCAVHQGQGQLRRNKQPDHLSRKPGVVRGLVARLRAVAAE</sequence>
<protein>
    <submittedName>
        <fullName evidence="1">Uncharacterized protein</fullName>
    </submittedName>
</protein>
<organism evidence="1 2">
    <name type="scientific">Amphibalanus amphitrite</name>
    <name type="common">Striped barnacle</name>
    <name type="synonym">Balanus amphitrite</name>
    <dbReference type="NCBI Taxonomy" id="1232801"/>
    <lineage>
        <taxon>Eukaryota</taxon>
        <taxon>Metazoa</taxon>
        <taxon>Ecdysozoa</taxon>
        <taxon>Arthropoda</taxon>
        <taxon>Crustacea</taxon>
        <taxon>Multicrustacea</taxon>
        <taxon>Cirripedia</taxon>
        <taxon>Thoracica</taxon>
        <taxon>Thoracicalcarea</taxon>
        <taxon>Balanomorpha</taxon>
        <taxon>Balanoidea</taxon>
        <taxon>Balanidae</taxon>
        <taxon>Amphibalaninae</taxon>
        <taxon>Amphibalanus</taxon>
    </lineage>
</organism>
<dbReference type="EMBL" id="VIIS01001337">
    <property type="protein sequence ID" value="KAF0299729.1"/>
    <property type="molecule type" value="Genomic_DNA"/>
</dbReference>
<dbReference type="Proteomes" id="UP000440578">
    <property type="component" value="Unassembled WGS sequence"/>
</dbReference>
<keyword evidence="2" id="KW-1185">Reference proteome</keyword>
<gene>
    <name evidence="1" type="ORF">FJT64_003426</name>
</gene>
<accession>A0A6A4W375</accession>